<accession>A0A2R8BWR1</accession>
<evidence type="ECO:0000313" key="1">
    <source>
        <dbReference type="EMBL" id="SPJ24585.1"/>
    </source>
</evidence>
<keyword evidence="2" id="KW-1185">Reference proteome</keyword>
<reference evidence="1 2" key="1">
    <citation type="submission" date="2018-03" db="EMBL/GenBank/DDBJ databases">
        <authorList>
            <person name="Keele B.F."/>
        </authorList>
    </citation>
    <scope>NUCLEOTIDE SEQUENCE [LARGE SCALE GENOMIC DNA]</scope>
    <source>
        <strain evidence="1 2">CECT 8504</strain>
    </source>
</reference>
<organism evidence="1 2">
    <name type="scientific">Palleronia abyssalis</name>
    <dbReference type="NCBI Taxonomy" id="1501240"/>
    <lineage>
        <taxon>Bacteria</taxon>
        <taxon>Pseudomonadati</taxon>
        <taxon>Pseudomonadota</taxon>
        <taxon>Alphaproteobacteria</taxon>
        <taxon>Rhodobacterales</taxon>
        <taxon>Roseobacteraceae</taxon>
        <taxon>Palleronia</taxon>
    </lineage>
</organism>
<protein>
    <recommendedName>
        <fullName evidence="3">AAA+ ATPase domain-containing protein</fullName>
    </recommendedName>
</protein>
<proteinExistence type="predicted"/>
<sequence length="326" mass="35863">MTAMTSFGSTPKTLSEKLDWLDVRYWRFGHDELLEDHLFDLYAVGDDGAMTAQPRVDTLTGETRGLMVLGRSGDGKTALLMRTLRASPVLREFGQDMTGNTLFITVPPEATVKKLAELILARTGYKKIDSRLRSSDAWEMVVHRLGKVGITTVVIDECHHMFRTGAGRDKQGAIQSLKHILQSAGGVALIVAGVPSLRDEILAEPSGETYRRFQELKLSAVLPDTRNAALFATNLRQCAGVLGIHIPADDAFPERILFAHRGQVGRCVNLAKEILREATTRGRDALSLAAADRVFRKSNTGVGQTPFHDAPWETVRVELEAIGWGM</sequence>
<dbReference type="Proteomes" id="UP000244912">
    <property type="component" value="Unassembled WGS sequence"/>
</dbReference>
<evidence type="ECO:0000313" key="2">
    <source>
        <dbReference type="Proteomes" id="UP000244912"/>
    </source>
</evidence>
<dbReference type="Gene3D" id="3.40.50.300">
    <property type="entry name" value="P-loop containing nucleotide triphosphate hydrolases"/>
    <property type="match status" value="1"/>
</dbReference>
<dbReference type="InterPro" id="IPR027417">
    <property type="entry name" value="P-loop_NTPase"/>
</dbReference>
<dbReference type="AlphaFoldDB" id="A0A2R8BWR1"/>
<dbReference type="OrthoDB" id="5288220at2"/>
<dbReference type="EMBL" id="ONZF01000004">
    <property type="protein sequence ID" value="SPJ24585.1"/>
    <property type="molecule type" value="Genomic_DNA"/>
</dbReference>
<dbReference type="SUPFAM" id="SSF52540">
    <property type="entry name" value="P-loop containing nucleoside triphosphate hydrolases"/>
    <property type="match status" value="1"/>
</dbReference>
<name>A0A2R8BWR1_9RHOB</name>
<dbReference type="InterPro" id="IPR008868">
    <property type="entry name" value="TniB"/>
</dbReference>
<dbReference type="Pfam" id="PF05621">
    <property type="entry name" value="TniB"/>
    <property type="match status" value="1"/>
</dbReference>
<evidence type="ECO:0008006" key="3">
    <source>
        <dbReference type="Google" id="ProtNLM"/>
    </source>
</evidence>
<gene>
    <name evidence="1" type="ORF">PAA8504_02419</name>
</gene>